<name>A0ABQ4MRB0_9BACL</name>
<comment type="caution">
    <text evidence="1">The sequence shown here is derived from an EMBL/GenBank/DDBJ whole genome shotgun (WGS) entry which is preliminary data.</text>
</comment>
<dbReference type="Proteomes" id="UP000681290">
    <property type="component" value="Unassembled WGS sequence"/>
</dbReference>
<gene>
    <name evidence="1" type="ORF">J15TS10_22830</name>
</gene>
<protein>
    <submittedName>
        <fullName evidence="1">Uncharacterized protein</fullName>
    </submittedName>
</protein>
<keyword evidence="2" id="KW-1185">Reference proteome</keyword>
<accession>A0ABQ4MRB0</accession>
<dbReference type="EMBL" id="BOSM01000003">
    <property type="protein sequence ID" value="GIP58469.1"/>
    <property type="molecule type" value="Genomic_DNA"/>
</dbReference>
<evidence type="ECO:0000313" key="1">
    <source>
        <dbReference type="EMBL" id="GIP58469.1"/>
    </source>
</evidence>
<proteinExistence type="predicted"/>
<reference evidence="1 2" key="1">
    <citation type="submission" date="2021-03" db="EMBL/GenBank/DDBJ databases">
        <title>Antimicrobial resistance genes in bacteria isolated from Japanese honey, and their potential for conferring macrolide and lincosamide resistance in the American foulbrood pathogen Paenibacillus larvae.</title>
        <authorList>
            <person name="Okamoto M."/>
            <person name="Kumagai M."/>
            <person name="Kanamori H."/>
            <person name="Takamatsu D."/>
        </authorList>
    </citation>
    <scope>NUCLEOTIDE SEQUENCE [LARGE SCALE GENOMIC DNA]</scope>
    <source>
        <strain evidence="1 2">J15TS10</strain>
    </source>
</reference>
<sequence>MSELLSIVQSQQETFSPTALVSMSVDIAPFYFNKFETISPYRSYAIVSLILSINLFI</sequence>
<evidence type="ECO:0000313" key="2">
    <source>
        <dbReference type="Proteomes" id="UP000681290"/>
    </source>
</evidence>
<organism evidence="1 2">
    <name type="scientific">Paenibacillus woosongensis</name>
    <dbReference type="NCBI Taxonomy" id="307580"/>
    <lineage>
        <taxon>Bacteria</taxon>
        <taxon>Bacillati</taxon>
        <taxon>Bacillota</taxon>
        <taxon>Bacilli</taxon>
        <taxon>Bacillales</taxon>
        <taxon>Paenibacillaceae</taxon>
        <taxon>Paenibacillus</taxon>
    </lineage>
</organism>